<evidence type="ECO:0000256" key="5">
    <source>
        <dbReference type="ARBA" id="ARBA00023136"/>
    </source>
</evidence>
<dbReference type="InterPro" id="IPR005829">
    <property type="entry name" value="Sugar_transporter_CS"/>
</dbReference>
<dbReference type="KEGG" id="dvi:6633108"/>
<evidence type="ECO:0000256" key="6">
    <source>
        <dbReference type="SAM" id="Phobius"/>
    </source>
</evidence>
<evidence type="ECO:0000313" key="9">
    <source>
        <dbReference type="Proteomes" id="UP000008792"/>
    </source>
</evidence>
<keyword evidence="9" id="KW-1185">Reference proteome</keyword>
<keyword evidence="5 6" id="KW-0472">Membrane</keyword>
<feature type="transmembrane region" description="Helical" evidence="6">
    <location>
        <begin position="454"/>
        <end position="477"/>
    </location>
</feature>
<protein>
    <recommendedName>
        <fullName evidence="7">Major facilitator superfamily (MFS) profile domain-containing protein</fullName>
    </recommendedName>
</protein>
<feature type="transmembrane region" description="Helical" evidence="6">
    <location>
        <begin position="156"/>
        <end position="178"/>
    </location>
</feature>
<dbReference type="GO" id="GO:0022857">
    <property type="term" value="F:transmembrane transporter activity"/>
    <property type="evidence" value="ECO:0007669"/>
    <property type="project" value="InterPro"/>
</dbReference>
<evidence type="ECO:0000313" key="8">
    <source>
        <dbReference type="EMBL" id="EDW58903.2"/>
    </source>
</evidence>
<dbReference type="InParanoid" id="B4M5H7"/>
<feature type="transmembrane region" description="Helical" evidence="6">
    <location>
        <begin position="69"/>
        <end position="86"/>
    </location>
</feature>
<evidence type="ECO:0000256" key="3">
    <source>
        <dbReference type="ARBA" id="ARBA00022692"/>
    </source>
</evidence>
<gene>
    <name evidence="8" type="primary">Dvir\GJ10580</name>
    <name evidence="8" type="ORF">Dvir_GJ10580</name>
</gene>
<dbReference type="Gene3D" id="1.20.1250.20">
    <property type="entry name" value="MFS general substrate transporter like domains"/>
    <property type="match status" value="1"/>
</dbReference>
<dbReference type="InterPro" id="IPR020846">
    <property type="entry name" value="MFS_dom"/>
</dbReference>
<dbReference type="PANTHER" id="PTHR23511">
    <property type="entry name" value="SYNAPTIC VESICLE GLYCOPROTEIN 2"/>
    <property type="match status" value="1"/>
</dbReference>
<dbReference type="GO" id="GO:0016020">
    <property type="term" value="C:membrane"/>
    <property type="evidence" value="ECO:0007669"/>
    <property type="project" value="UniProtKB-SubCell"/>
</dbReference>
<dbReference type="OrthoDB" id="10262656at2759"/>
<dbReference type="SUPFAM" id="SSF103473">
    <property type="entry name" value="MFS general substrate transporter"/>
    <property type="match status" value="1"/>
</dbReference>
<sequence length="508" mass="56172">MQYPNGDTIAPNSLEYDEVLEKIGYGKTQWVLLLMSGLLTITSVAAQQSMSIIVLASHCEFKTTEAEKGVMMAACVTGVFLSTYIWGYVSDAIGRRTVLLYGIFISSGLLFILMFVTSVWLFNIINLLSGISLGGVSAAIYPYLSEFNIPRHRAVAINYSTMFVSVTAIYVPATAWAILSSDWSIHILGDFIFRPWRLIMLFSLLPGVIGGLLLIYYPESPKFLLSENKEHQALIAVDWISKFNRGLPITRVLNCNEFTLKPEIQYEENVLSNHKGWHILTNIARATRPLFQKPHGLNFVLCNLAIVCLFFSSNGMQFWFPEIVNRSSNEENQNSTVCQILDSSYVEQNSSTNSTVICSDAISTKTYIDNMIVGIAFLLGFSIQGTLLNPLGRKNVLMAALVFSIASGILLHFVSNPIAVLVLFCLYILLPGLSISIMLGAVVDLVPTNLRGKAVSLCMSLGRLGTIAATNLIGVMLHPYCNTTFALFTFILFVCIVIVFRLPIRNSA</sequence>
<feature type="transmembrane region" description="Helical" evidence="6">
    <location>
        <begin position="98"/>
        <end position="121"/>
    </location>
</feature>
<feature type="transmembrane region" description="Helical" evidence="6">
    <location>
        <begin position="371"/>
        <end position="389"/>
    </location>
</feature>
<dbReference type="PROSITE" id="PS00217">
    <property type="entry name" value="SUGAR_TRANSPORT_2"/>
    <property type="match status" value="1"/>
</dbReference>
<dbReference type="AlphaFoldDB" id="B4M5H7"/>
<evidence type="ECO:0000256" key="2">
    <source>
        <dbReference type="ARBA" id="ARBA00022448"/>
    </source>
</evidence>
<feature type="transmembrane region" description="Helical" evidence="6">
    <location>
        <begin position="396"/>
        <end position="414"/>
    </location>
</feature>
<reference evidence="8 9" key="1">
    <citation type="journal article" date="2007" name="Nature">
        <title>Evolution of genes and genomes on the Drosophila phylogeny.</title>
        <authorList>
            <consortium name="Drosophila 12 Genomes Consortium"/>
            <person name="Clark A.G."/>
            <person name="Eisen M.B."/>
            <person name="Smith D.R."/>
            <person name="Bergman C.M."/>
            <person name="Oliver B."/>
            <person name="Markow T.A."/>
            <person name="Kaufman T.C."/>
            <person name="Kellis M."/>
            <person name="Gelbart W."/>
            <person name="Iyer V.N."/>
            <person name="Pollard D.A."/>
            <person name="Sackton T.B."/>
            <person name="Larracuente A.M."/>
            <person name="Singh N.D."/>
            <person name="Abad J.P."/>
            <person name="Abt D.N."/>
            <person name="Adryan B."/>
            <person name="Aguade M."/>
            <person name="Akashi H."/>
            <person name="Anderson W.W."/>
            <person name="Aquadro C.F."/>
            <person name="Ardell D.H."/>
            <person name="Arguello R."/>
            <person name="Artieri C.G."/>
            <person name="Barbash D.A."/>
            <person name="Barker D."/>
            <person name="Barsanti P."/>
            <person name="Batterham P."/>
            <person name="Batzoglou S."/>
            <person name="Begun D."/>
            <person name="Bhutkar A."/>
            <person name="Blanco E."/>
            <person name="Bosak S.A."/>
            <person name="Bradley R.K."/>
            <person name="Brand A.D."/>
            <person name="Brent M.R."/>
            <person name="Brooks A.N."/>
            <person name="Brown R.H."/>
            <person name="Butlin R.K."/>
            <person name="Caggese C."/>
            <person name="Calvi B.R."/>
            <person name="Bernardo de Carvalho A."/>
            <person name="Caspi A."/>
            <person name="Castrezana S."/>
            <person name="Celniker S.E."/>
            <person name="Chang J.L."/>
            <person name="Chapple C."/>
            <person name="Chatterji S."/>
            <person name="Chinwalla A."/>
            <person name="Civetta A."/>
            <person name="Clifton S.W."/>
            <person name="Comeron J.M."/>
            <person name="Costello J.C."/>
            <person name="Coyne J.A."/>
            <person name="Daub J."/>
            <person name="David R.G."/>
            <person name="Delcher A.L."/>
            <person name="Delehaunty K."/>
            <person name="Do C.B."/>
            <person name="Ebling H."/>
            <person name="Edwards K."/>
            <person name="Eickbush T."/>
            <person name="Evans J.D."/>
            <person name="Filipski A."/>
            <person name="Findeiss S."/>
            <person name="Freyhult E."/>
            <person name="Fulton L."/>
            <person name="Fulton R."/>
            <person name="Garcia A.C."/>
            <person name="Gardiner A."/>
            <person name="Garfield D.A."/>
            <person name="Garvin B.E."/>
            <person name="Gibson G."/>
            <person name="Gilbert D."/>
            <person name="Gnerre S."/>
            <person name="Godfrey J."/>
            <person name="Good R."/>
            <person name="Gotea V."/>
            <person name="Gravely B."/>
            <person name="Greenberg A.J."/>
            <person name="Griffiths-Jones S."/>
            <person name="Gross S."/>
            <person name="Guigo R."/>
            <person name="Gustafson E.A."/>
            <person name="Haerty W."/>
            <person name="Hahn M.W."/>
            <person name="Halligan D.L."/>
            <person name="Halpern A.L."/>
            <person name="Halter G.M."/>
            <person name="Han M.V."/>
            <person name="Heger A."/>
            <person name="Hillier L."/>
            <person name="Hinrichs A.S."/>
            <person name="Holmes I."/>
            <person name="Hoskins R.A."/>
            <person name="Hubisz M.J."/>
            <person name="Hultmark D."/>
            <person name="Huntley M.A."/>
            <person name="Jaffe D.B."/>
            <person name="Jagadeeshan S."/>
            <person name="Jeck W.R."/>
            <person name="Johnson J."/>
            <person name="Jones C.D."/>
            <person name="Jordan W.C."/>
            <person name="Karpen G.H."/>
            <person name="Kataoka E."/>
            <person name="Keightley P.D."/>
            <person name="Kheradpour P."/>
            <person name="Kirkness E.F."/>
            <person name="Koerich L.B."/>
            <person name="Kristiansen K."/>
            <person name="Kudrna D."/>
            <person name="Kulathinal R.J."/>
            <person name="Kumar S."/>
            <person name="Kwok R."/>
            <person name="Lander E."/>
            <person name="Langley C.H."/>
            <person name="Lapoint R."/>
            <person name="Lazzaro B.P."/>
            <person name="Lee S.J."/>
            <person name="Levesque L."/>
            <person name="Li R."/>
            <person name="Lin C.F."/>
            <person name="Lin M.F."/>
            <person name="Lindblad-Toh K."/>
            <person name="Llopart A."/>
            <person name="Long M."/>
            <person name="Low L."/>
            <person name="Lozovsky E."/>
            <person name="Lu J."/>
            <person name="Luo M."/>
            <person name="Machado C.A."/>
            <person name="Makalowski W."/>
            <person name="Marzo M."/>
            <person name="Matsuda M."/>
            <person name="Matzkin L."/>
            <person name="McAllister B."/>
            <person name="McBride C.S."/>
            <person name="McKernan B."/>
            <person name="McKernan K."/>
            <person name="Mendez-Lago M."/>
            <person name="Minx P."/>
            <person name="Mollenhauer M.U."/>
            <person name="Montooth K."/>
            <person name="Mount S.M."/>
            <person name="Mu X."/>
            <person name="Myers E."/>
            <person name="Negre B."/>
            <person name="Newfeld S."/>
            <person name="Nielsen R."/>
            <person name="Noor M.A."/>
            <person name="O'Grady P."/>
            <person name="Pachter L."/>
            <person name="Papaceit M."/>
            <person name="Parisi M.J."/>
            <person name="Parisi M."/>
            <person name="Parts L."/>
            <person name="Pedersen J.S."/>
            <person name="Pesole G."/>
            <person name="Phillippy A.M."/>
            <person name="Ponting C.P."/>
            <person name="Pop M."/>
            <person name="Porcelli D."/>
            <person name="Powell J.R."/>
            <person name="Prohaska S."/>
            <person name="Pruitt K."/>
            <person name="Puig M."/>
            <person name="Quesneville H."/>
            <person name="Ram K.R."/>
            <person name="Rand D."/>
            <person name="Rasmussen M.D."/>
            <person name="Reed L.K."/>
            <person name="Reenan R."/>
            <person name="Reily A."/>
            <person name="Remington K.A."/>
            <person name="Rieger T.T."/>
            <person name="Ritchie M.G."/>
            <person name="Robin C."/>
            <person name="Rogers Y.H."/>
            <person name="Rohde C."/>
            <person name="Rozas J."/>
            <person name="Rubenfield M.J."/>
            <person name="Ruiz A."/>
            <person name="Russo S."/>
            <person name="Salzberg S.L."/>
            <person name="Sanchez-Gracia A."/>
            <person name="Saranga D.J."/>
            <person name="Sato H."/>
            <person name="Schaeffer S.W."/>
            <person name="Schatz M.C."/>
            <person name="Schlenke T."/>
            <person name="Schwartz R."/>
            <person name="Segarra C."/>
            <person name="Singh R.S."/>
            <person name="Sirot L."/>
            <person name="Sirota M."/>
            <person name="Sisneros N.B."/>
            <person name="Smith C.D."/>
            <person name="Smith T.F."/>
            <person name="Spieth J."/>
            <person name="Stage D.E."/>
            <person name="Stark A."/>
            <person name="Stephan W."/>
            <person name="Strausberg R.L."/>
            <person name="Strempel S."/>
            <person name="Sturgill D."/>
            <person name="Sutton G."/>
            <person name="Sutton G.G."/>
            <person name="Tao W."/>
            <person name="Teichmann S."/>
            <person name="Tobari Y.N."/>
            <person name="Tomimura Y."/>
            <person name="Tsolas J.M."/>
            <person name="Valente V.L."/>
            <person name="Venter E."/>
            <person name="Venter J.C."/>
            <person name="Vicario S."/>
            <person name="Vieira F.G."/>
            <person name="Vilella A.J."/>
            <person name="Villasante A."/>
            <person name="Walenz B."/>
            <person name="Wang J."/>
            <person name="Wasserman M."/>
            <person name="Watts T."/>
            <person name="Wilson D."/>
            <person name="Wilson R.K."/>
            <person name="Wing R.A."/>
            <person name="Wolfner M.F."/>
            <person name="Wong A."/>
            <person name="Wong G.K."/>
            <person name="Wu C.I."/>
            <person name="Wu G."/>
            <person name="Yamamoto D."/>
            <person name="Yang H.P."/>
            <person name="Yang S.P."/>
            <person name="Yorke J.A."/>
            <person name="Yoshida K."/>
            <person name="Zdobnov E."/>
            <person name="Zhang P."/>
            <person name="Zhang Y."/>
            <person name="Zimin A.V."/>
            <person name="Baldwin J."/>
            <person name="Abdouelleil A."/>
            <person name="Abdulkadir J."/>
            <person name="Abebe A."/>
            <person name="Abera B."/>
            <person name="Abreu J."/>
            <person name="Acer S.C."/>
            <person name="Aftuck L."/>
            <person name="Alexander A."/>
            <person name="An P."/>
            <person name="Anderson E."/>
            <person name="Anderson S."/>
            <person name="Arachi H."/>
            <person name="Azer M."/>
            <person name="Bachantsang P."/>
            <person name="Barry A."/>
            <person name="Bayul T."/>
            <person name="Berlin A."/>
            <person name="Bessette D."/>
            <person name="Bloom T."/>
            <person name="Blye J."/>
            <person name="Boguslavskiy L."/>
            <person name="Bonnet C."/>
            <person name="Boukhgalter B."/>
            <person name="Bourzgui I."/>
            <person name="Brown A."/>
            <person name="Cahill P."/>
            <person name="Channer S."/>
            <person name="Cheshatsang Y."/>
            <person name="Chuda L."/>
            <person name="Citroen M."/>
            <person name="Collymore A."/>
            <person name="Cooke P."/>
            <person name="Costello M."/>
            <person name="D'Aco K."/>
            <person name="Daza R."/>
            <person name="De Haan G."/>
            <person name="DeGray S."/>
            <person name="DeMaso C."/>
            <person name="Dhargay N."/>
            <person name="Dooley K."/>
            <person name="Dooley E."/>
            <person name="Doricent M."/>
            <person name="Dorje P."/>
            <person name="Dorjee K."/>
            <person name="Dupes A."/>
            <person name="Elong R."/>
            <person name="Falk J."/>
            <person name="Farina A."/>
            <person name="Faro S."/>
            <person name="Ferguson D."/>
            <person name="Fisher S."/>
            <person name="Foley C.D."/>
            <person name="Franke A."/>
            <person name="Friedrich D."/>
            <person name="Gadbois L."/>
            <person name="Gearin G."/>
            <person name="Gearin C.R."/>
            <person name="Giannoukos G."/>
            <person name="Goode T."/>
            <person name="Graham J."/>
            <person name="Grandbois E."/>
            <person name="Grewal S."/>
            <person name="Gyaltsen K."/>
            <person name="Hafez N."/>
            <person name="Hagos B."/>
            <person name="Hall J."/>
            <person name="Henson C."/>
            <person name="Hollinger A."/>
            <person name="Honan T."/>
            <person name="Huard M.D."/>
            <person name="Hughes L."/>
            <person name="Hurhula B."/>
            <person name="Husby M.E."/>
            <person name="Kamat A."/>
            <person name="Kanga B."/>
            <person name="Kashin S."/>
            <person name="Khazanovich D."/>
            <person name="Kisner P."/>
            <person name="Lance K."/>
            <person name="Lara M."/>
            <person name="Lee W."/>
            <person name="Lennon N."/>
            <person name="Letendre F."/>
            <person name="LeVine R."/>
            <person name="Lipovsky A."/>
            <person name="Liu X."/>
            <person name="Liu J."/>
            <person name="Liu S."/>
            <person name="Lokyitsang T."/>
            <person name="Lokyitsang Y."/>
            <person name="Lubonja R."/>
            <person name="Lui A."/>
            <person name="MacDonald P."/>
            <person name="Magnisalis V."/>
            <person name="Maru K."/>
            <person name="Matthews C."/>
            <person name="McCusker W."/>
            <person name="McDonough S."/>
            <person name="Mehta T."/>
            <person name="Meldrim J."/>
            <person name="Meneus L."/>
            <person name="Mihai O."/>
            <person name="Mihalev A."/>
            <person name="Mihova T."/>
            <person name="Mittelman R."/>
            <person name="Mlenga V."/>
            <person name="Montmayeur A."/>
            <person name="Mulrain L."/>
            <person name="Navidi A."/>
            <person name="Naylor J."/>
            <person name="Negash T."/>
            <person name="Nguyen T."/>
            <person name="Nguyen N."/>
            <person name="Nicol R."/>
            <person name="Norbu C."/>
            <person name="Norbu N."/>
            <person name="Novod N."/>
            <person name="O'Neill B."/>
            <person name="Osman S."/>
            <person name="Markiewicz E."/>
            <person name="Oyono O.L."/>
            <person name="Patti C."/>
            <person name="Phunkhang P."/>
            <person name="Pierre F."/>
            <person name="Priest M."/>
            <person name="Raghuraman S."/>
            <person name="Rege F."/>
            <person name="Reyes R."/>
            <person name="Rise C."/>
            <person name="Rogov P."/>
            <person name="Ross K."/>
            <person name="Ryan E."/>
            <person name="Settipalli S."/>
            <person name="Shea T."/>
            <person name="Sherpa N."/>
            <person name="Shi L."/>
            <person name="Shih D."/>
            <person name="Sparrow T."/>
            <person name="Spaulding J."/>
            <person name="Stalker J."/>
            <person name="Stange-Thomann N."/>
            <person name="Stavropoulos S."/>
            <person name="Stone C."/>
            <person name="Strader C."/>
            <person name="Tesfaye S."/>
            <person name="Thomson T."/>
            <person name="Thoulutsang Y."/>
            <person name="Thoulutsang D."/>
            <person name="Topham K."/>
            <person name="Topping I."/>
            <person name="Tsamla T."/>
            <person name="Vassiliev H."/>
            <person name="Vo A."/>
            <person name="Wangchuk T."/>
            <person name="Wangdi T."/>
            <person name="Weiand M."/>
            <person name="Wilkinson J."/>
            <person name="Wilson A."/>
            <person name="Yadav S."/>
            <person name="Young G."/>
            <person name="Yu Q."/>
            <person name="Zembek L."/>
            <person name="Zhong D."/>
            <person name="Zimmer A."/>
            <person name="Zwirko Z."/>
            <person name="Jaffe D.B."/>
            <person name="Alvarez P."/>
            <person name="Brockman W."/>
            <person name="Butler J."/>
            <person name="Chin C."/>
            <person name="Gnerre S."/>
            <person name="Grabherr M."/>
            <person name="Kleber M."/>
            <person name="Mauceli E."/>
            <person name="MacCallum I."/>
        </authorList>
    </citation>
    <scope>NUCLEOTIDE SEQUENCE [LARGE SCALE GENOMIC DNA]</scope>
    <source>
        <strain evidence="9">Tucson 15010-1051.87</strain>
    </source>
</reference>
<dbReference type="eggNOG" id="KOG0255">
    <property type="taxonomic scope" value="Eukaryota"/>
</dbReference>
<accession>B4M5H7</accession>
<name>B4M5H7_DROVI</name>
<dbReference type="InterPro" id="IPR011701">
    <property type="entry name" value="MFS"/>
</dbReference>
<dbReference type="HOGENOM" id="CLU_001265_46_15_1"/>
<feature type="domain" description="Major facilitator superfamily (MFS) profile" evidence="7">
    <location>
        <begin position="29"/>
        <end position="507"/>
    </location>
</feature>
<evidence type="ECO:0000256" key="1">
    <source>
        <dbReference type="ARBA" id="ARBA00004141"/>
    </source>
</evidence>
<proteinExistence type="predicted"/>
<dbReference type="Proteomes" id="UP000008792">
    <property type="component" value="Unassembled WGS sequence"/>
</dbReference>
<dbReference type="PROSITE" id="PS50850">
    <property type="entry name" value="MFS"/>
    <property type="match status" value="1"/>
</dbReference>
<keyword evidence="2" id="KW-0813">Transport</keyword>
<feature type="transmembrane region" description="Helical" evidence="6">
    <location>
        <begin position="127"/>
        <end position="144"/>
    </location>
</feature>
<dbReference type="InterPro" id="IPR036259">
    <property type="entry name" value="MFS_trans_sf"/>
</dbReference>
<keyword evidence="3 6" id="KW-0812">Transmembrane</keyword>
<feature type="transmembrane region" description="Helical" evidence="6">
    <location>
        <begin position="483"/>
        <end position="504"/>
    </location>
</feature>
<feature type="transmembrane region" description="Helical" evidence="6">
    <location>
        <begin position="297"/>
        <end position="320"/>
    </location>
</feature>
<feature type="transmembrane region" description="Helical" evidence="6">
    <location>
        <begin position="420"/>
        <end position="442"/>
    </location>
</feature>
<comment type="subcellular location">
    <subcellularLocation>
        <location evidence="1">Membrane</location>
        <topology evidence="1">Multi-pass membrane protein</topology>
    </subcellularLocation>
</comment>
<feature type="transmembrane region" description="Helical" evidence="6">
    <location>
        <begin position="30"/>
        <end position="57"/>
    </location>
</feature>
<keyword evidence="4 6" id="KW-1133">Transmembrane helix</keyword>
<dbReference type="EMBL" id="CH940652">
    <property type="protein sequence ID" value="EDW58903.2"/>
    <property type="molecule type" value="Genomic_DNA"/>
</dbReference>
<dbReference type="STRING" id="7244.B4M5H7"/>
<dbReference type="Pfam" id="PF07690">
    <property type="entry name" value="MFS_1"/>
    <property type="match status" value="1"/>
</dbReference>
<feature type="transmembrane region" description="Helical" evidence="6">
    <location>
        <begin position="198"/>
        <end position="217"/>
    </location>
</feature>
<dbReference type="PANTHER" id="PTHR23511:SF37">
    <property type="entry name" value="MAJOR FACILITATOR SUPERFAMILY (MFS) PROFILE DOMAIN-CONTAINING PROTEIN-RELATED"/>
    <property type="match status" value="1"/>
</dbReference>
<evidence type="ECO:0000259" key="7">
    <source>
        <dbReference type="PROSITE" id="PS50850"/>
    </source>
</evidence>
<organism evidence="8 9">
    <name type="scientific">Drosophila virilis</name>
    <name type="common">Fruit fly</name>
    <dbReference type="NCBI Taxonomy" id="7244"/>
    <lineage>
        <taxon>Eukaryota</taxon>
        <taxon>Metazoa</taxon>
        <taxon>Ecdysozoa</taxon>
        <taxon>Arthropoda</taxon>
        <taxon>Hexapoda</taxon>
        <taxon>Insecta</taxon>
        <taxon>Pterygota</taxon>
        <taxon>Neoptera</taxon>
        <taxon>Endopterygota</taxon>
        <taxon>Diptera</taxon>
        <taxon>Brachycera</taxon>
        <taxon>Muscomorpha</taxon>
        <taxon>Ephydroidea</taxon>
        <taxon>Drosophilidae</taxon>
        <taxon>Drosophila</taxon>
    </lineage>
</organism>
<evidence type="ECO:0000256" key="4">
    <source>
        <dbReference type="ARBA" id="ARBA00022989"/>
    </source>
</evidence>